<dbReference type="EMBL" id="RRAZ01000028">
    <property type="protein sequence ID" value="RRH72031.1"/>
    <property type="molecule type" value="Genomic_DNA"/>
</dbReference>
<feature type="region of interest" description="Disordered" evidence="1">
    <location>
        <begin position="40"/>
        <end position="63"/>
    </location>
</feature>
<dbReference type="AlphaFoldDB" id="A0A3P3DCQ8"/>
<dbReference type="RefSeq" id="WP_124966202.1">
    <property type="nucleotide sequence ID" value="NZ_RRAZ01000028.1"/>
</dbReference>
<keyword evidence="3" id="KW-1185">Reference proteome</keyword>
<accession>A0A3P3DCQ8</accession>
<reference evidence="2 3" key="1">
    <citation type="submission" date="2018-11" db="EMBL/GenBank/DDBJ databases">
        <title>Gemmobacter sp. nov., YIM 102744-1 draft genome.</title>
        <authorList>
            <person name="Li G."/>
            <person name="Jiang Y."/>
        </authorList>
    </citation>
    <scope>NUCLEOTIDE SEQUENCE [LARGE SCALE GENOMIC DNA]</scope>
    <source>
        <strain evidence="2 3">YIM 102744-1</strain>
    </source>
</reference>
<sequence>MRAPRPTEAAMRRVITAWKEAGLSVGQMEVTPEGRIIISATPPAEATIPAPAPGAPRQWRKQP</sequence>
<organism evidence="2 3">
    <name type="scientific">Falsigemmobacter faecalis</name>
    <dbReference type="NCBI Taxonomy" id="2488730"/>
    <lineage>
        <taxon>Bacteria</taxon>
        <taxon>Pseudomonadati</taxon>
        <taxon>Pseudomonadota</taxon>
        <taxon>Alphaproteobacteria</taxon>
        <taxon>Rhodobacterales</taxon>
        <taxon>Paracoccaceae</taxon>
        <taxon>Falsigemmobacter</taxon>
    </lineage>
</organism>
<feature type="compositionally biased region" description="Low complexity" evidence="1">
    <location>
        <begin position="40"/>
        <end position="49"/>
    </location>
</feature>
<evidence type="ECO:0000256" key="1">
    <source>
        <dbReference type="SAM" id="MobiDB-lite"/>
    </source>
</evidence>
<evidence type="ECO:0000313" key="2">
    <source>
        <dbReference type="EMBL" id="RRH72031.1"/>
    </source>
</evidence>
<name>A0A3P3DCQ8_9RHOB</name>
<gene>
    <name evidence="2" type="ORF">EG244_16080</name>
</gene>
<protein>
    <submittedName>
        <fullName evidence="2">Uncharacterized protein</fullName>
    </submittedName>
</protein>
<evidence type="ECO:0000313" key="3">
    <source>
        <dbReference type="Proteomes" id="UP000282125"/>
    </source>
</evidence>
<dbReference type="Proteomes" id="UP000282125">
    <property type="component" value="Unassembled WGS sequence"/>
</dbReference>
<comment type="caution">
    <text evidence="2">The sequence shown here is derived from an EMBL/GenBank/DDBJ whole genome shotgun (WGS) entry which is preliminary data.</text>
</comment>
<proteinExistence type="predicted"/>